<dbReference type="RefSeq" id="WP_251881649.1">
    <property type="nucleotide sequence ID" value="NZ_CP082276.1"/>
</dbReference>
<evidence type="ECO:0000313" key="2">
    <source>
        <dbReference type="Proteomes" id="UP001056255"/>
    </source>
</evidence>
<dbReference type="EMBL" id="CP082276">
    <property type="protein sequence ID" value="USH05161.1"/>
    <property type="molecule type" value="Genomic_DNA"/>
</dbReference>
<accession>A0ABY4X1N1</accession>
<keyword evidence="2" id="KW-1185">Reference proteome</keyword>
<proteinExistence type="predicted"/>
<protein>
    <submittedName>
        <fullName evidence="1">Uncharacterized protein</fullName>
    </submittedName>
</protein>
<reference evidence="1" key="1">
    <citation type="submission" date="2021-08" db="EMBL/GenBank/DDBJ databases">
        <authorList>
            <person name="Sakaguchi M."/>
            <person name="Kikuchi T."/>
            <person name="Urbanczyk H."/>
        </authorList>
    </citation>
    <scope>NUCLEOTIDE SEQUENCE</scope>
    <source>
        <strain evidence="1">020920N</strain>
    </source>
</reference>
<sequence length="138" mass="15765">MSSENMQEMRKAQLLKLIGSLIRAADGDLVNKPSCFPCPAEQHKYYKVIRDCFQVIYTDADYTKSQAFIIEMMGKSDGFIKMRAKILLTPAKRKSHREKLLAKLSDLNQIDNALVDINVEHEPLFRKAINSLGYCHDS</sequence>
<evidence type="ECO:0000313" key="1">
    <source>
        <dbReference type="EMBL" id="USH05161.1"/>
    </source>
</evidence>
<gene>
    <name evidence="1" type="ORF">K6Q96_18240</name>
</gene>
<organism evidence="1 2">
    <name type="scientific">Grimontia kaedaensis</name>
    <dbReference type="NCBI Taxonomy" id="2872157"/>
    <lineage>
        <taxon>Bacteria</taxon>
        <taxon>Pseudomonadati</taxon>
        <taxon>Pseudomonadota</taxon>
        <taxon>Gammaproteobacteria</taxon>
        <taxon>Vibrionales</taxon>
        <taxon>Vibrionaceae</taxon>
        <taxon>Grimontia</taxon>
    </lineage>
</organism>
<dbReference type="Proteomes" id="UP001056255">
    <property type="component" value="Chromosome II"/>
</dbReference>
<name>A0ABY4X1N1_9GAMM</name>